<comment type="similarity">
    <text evidence="1">Belongs to the SCO1/2 family.</text>
</comment>
<dbReference type="SUPFAM" id="SSF52833">
    <property type="entry name" value="Thioredoxin-like"/>
    <property type="match status" value="1"/>
</dbReference>
<sequence length="179" mass="21509">MLFKLTSFTKKINFSLKLTNILNIFKNILIIYIIIIIIKKNIFKNTKKNKKNKKNLIKIKNKKIKIYKSKTSLIYFGYILCSNKCPKIIKKINKNLKNKKKSFFFISINQKENSYIIEKIISNIKKCNVYGLIKNKKNLKKISKEFKIIYKYKNNKINHTNLIYKINFKKNLFKIKNEN</sequence>
<protein>
    <submittedName>
        <fullName evidence="5">Uncharacterized protein</fullName>
    </submittedName>
</protein>
<keyword evidence="3" id="KW-1015">Disulfide bond</keyword>
<reference evidence="5" key="1">
    <citation type="submission" date="2017-11" db="EMBL/GenBank/DDBJ databases">
        <authorList>
            <person name="Jian Z."/>
        </authorList>
    </citation>
    <scope>NUCLEOTIDE SEQUENCE</scope>
    <source>
        <strain evidence="5">YC</strain>
    </source>
</reference>
<dbReference type="EMBL" id="CP024850">
    <property type="protein sequence ID" value="QSF25320.1"/>
    <property type="molecule type" value="Genomic_DNA"/>
</dbReference>
<proteinExistence type="inferred from homology"/>
<feature type="binding site" evidence="2">
    <location>
        <position position="85"/>
    </location>
    <ligand>
        <name>Cu cation</name>
        <dbReference type="ChEBI" id="CHEBI:23378"/>
    </ligand>
</feature>
<dbReference type="InterPro" id="IPR036249">
    <property type="entry name" value="Thioredoxin-like_sf"/>
</dbReference>
<dbReference type="Gene3D" id="3.40.30.10">
    <property type="entry name" value="Glutaredoxin"/>
    <property type="match status" value="1"/>
</dbReference>
<keyword evidence="4" id="KW-0472">Membrane</keyword>
<dbReference type="Proteomes" id="UP000663075">
    <property type="component" value="Chromosome"/>
</dbReference>
<keyword evidence="6" id="KW-1185">Reference proteome</keyword>
<gene>
    <name evidence="5" type="ORF">CU086_00590</name>
</gene>
<name>A0A974WLF7_9PROT</name>
<dbReference type="InterPro" id="IPR003782">
    <property type="entry name" value="SCO1/SenC"/>
</dbReference>
<feature type="binding site" evidence="2">
    <location>
        <position position="81"/>
    </location>
    <ligand>
        <name>Cu cation</name>
        <dbReference type="ChEBI" id="CHEBI:23378"/>
    </ligand>
</feature>
<evidence type="ECO:0000256" key="1">
    <source>
        <dbReference type="ARBA" id="ARBA00010996"/>
    </source>
</evidence>
<keyword evidence="4" id="KW-0812">Transmembrane</keyword>
<organism evidence="5 6">
    <name type="scientific">Candidatus Nasuia deltocephalincola</name>
    <dbReference type="NCBI Taxonomy" id="1160784"/>
    <lineage>
        <taxon>Bacteria</taxon>
        <taxon>Pseudomonadati</taxon>
        <taxon>Pseudomonadota</taxon>
        <taxon>Betaproteobacteria</taxon>
        <taxon>Candidatus Nasuia</taxon>
    </lineage>
</organism>
<keyword evidence="4" id="KW-1133">Transmembrane helix</keyword>
<feature type="disulfide bond" description="Redox-active" evidence="3">
    <location>
        <begin position="81"/>
        <end position="85"/>
    </location>
</feature>
<evidence type="ECO:0000313" key="5">
    <source>
        <dbReference type="EMBL" id="QSF25320.1"/>
    </source>
</evidence>
<dbReference type="AlphaFoldDB" id="A0A974WLF7"/>
<dbReference type="Pfam" id="PF02630">
    <property type="entry name" value="SCO1-SenC"/>
    <property type="match status" value="1"/>
</dbReference>
<evidence type="ECO:0000256" key="2">
    <source>
        <dbReference type="PIRSR" id="PIRSR603782-1"/>
    </source>
</evidence>
<keyword evidence="2" id="KW-0479">Metal-binding</keyword>
<dbReference type="GO" id="GO:0046872">
    <property type="term" value="F:metal ion binding"/>
    <property type="evidence" value="ECO:0007669"/>
    <property type="project" value="UniProtKB-KW"/>
</dbReference>
<keyword evidence="2" id="KW-0186">Copper</keyword>
<evidence type="ECO:0000313" key="6">
    <source>
        <dbReference type="Proteomes" id="UP000663075"/>
    </source>
</evidence>
<accession>A0A974WLF7</accession>
<evidence type="ECO:0000256" key="3">
    <source>
        <dbReference type="PIRSR" id="PIRSR603782-2"/>
    </source>
</evidence>
<evidence type="ECO:0000256" key="4">
    <source>
        <dbReference type="SAM" id="Phobius"/>
    </source>
</evidence>
<feature type="transmembrane region" description="Helical" evidence="4">
    <location>
        <begin position="20"/>
        <end position="38"/>
    </location>
</feature>